<dbReference type="Proteomes" id="UP000530060">
    <property type="component" value="Unassembled WGS sequence"/>
</dbReference>
<sequence length="136" mass="16308">MKKIVYIGLLIFPVHFFVLLGFFARLDNYVPKHYERAGHPIFAVIAIFITFVIYILTIILVIIENRMKFDYKGIMMFLVLGNCLQQFYINSFYQFRLFTKTESYDTIAKVIILSYFVFELIFTFYIVNRLYKSEDN</sequence>
<keyword evidence="1" id="KW-1133">Transmembrane helix</keyword>
<evidence type="ECO:0000313" key="2">
    <source>
        <dbReference type="EMBL" id="CAD0006288.1"/>
    </source>
</evidence>
<protein>
    <submittedName>
        <fullName evidence="2">Uncharacterized protein</fullName>
    </submittedName>
</protein>
<keyword evidence="3" id="KW-1185">Reference proteome</keyword>
<evidence type="ECO:0000256" key="1">
    <source>
        <dbReference type="SAM" id="Phobius"/>
    </source>
</evidence>
<keyword evidence="1" id="KW-0472">Membrane</keyword>
<name>A0A6V6Z3B0_9FLAO</name>
<feature type="transmembrane region" description="Helical" evidence="1">
    <location>
        <begin position="107"/>
        <end position="127"/>
    </location>
</feature>
<evidence type="ECO:0000313" key="3">
    <source>
        <dbReference type="Proteomes" id="UP000530060"/>
    </source>
</evidence>
<keyword evidence="1" id="KW-0812">Transmembrane</keyword>
<dbReference type="AlphaFoldDB" id="A0A6V6Z3B0"/>
<feature type="transmembrane region" description="Helical" evidence="1">
    <location>
        <begin position="41"/>
        <end position="63"/>
    </location>
</feature>
<organism evidence="2 3">
    <name type="scientific">Flavobacterium salmonis</name>
    <dbReference type="NCBI Taxonomy" id="2654844"/>
    <lineage>
        <taxon>Bacteria</taxon>
        <taxon>Pseudomonadati</taxon>
        <taxon>Bacteroidota</taxon>
        <taxon>Flavobacteriia</taxon>
        <taxon>Flavobacteriales</taxon>
        <taxon>Flavobacteriaceae</taxon>
        <taxon>Flavobacterium</taxon>
    </lineage>
</organism>
<dbReference type="EMBL" id="CAIJDP010000078">
    <property type="protein sequence ID" value="CAD0006288.1"/>
    <property type="molecule type" value="Genomic_DNA"/>
</dbReference>
<proteinExistence type="predicted"/>
<gene>
    <name evidence="2" type="ORF">FLAT13_03243</name>
</gene>
<feature type="transmembrane region" description="Helical" evidence="1">
    <location>
        <begin position="7"/>
        <end position="26"/>
    </location>
</feature>
<reference evidence="2 3" key="1">
    <citation type="submission" date="2020-06" db="EMBL/GenBank/DDBJ databases">
        <authorList>
            <person name="Criscuolo A."/>
        </authorList>
    </citation>
    <scope>NUCLEOTIDE SEQUENCE [LARGE SCALE GENOMIC DNA]</scope>
    <source>
        <strain evidence="3">CIP 111411</strain>
    </source>
</reference>
<accession>A0A6V6Z3B0</accession>
<dbReference type="RefSeq" id="WP_180909580.1">
    <property type="nucleotide sequence ID" value="NZ_CAIJDP010000078.1"/>
</dbReference>
<comment type="caution">
    <text evidence="2">The sequence shown here is derived from an EMBL/GenBank/DDBJ whole genome shotgun (WGS) entry which is preliminary data.</text>
</comment>
<feature type="transmembrane region" description="Helical" evidence="1">
    <location>
        <begin position="75"/>
        <end position="95"/>
    </location>
</feature>